<evidence type="ECO:0000313" key="1">
    <source>
        <dbReference type="EMBL" id="VAX23105.1"/>
    </source>
</evidence>
<name>A0A3B1CVC1_9ZZZZ</name>
<dbReference type="EMBL" id="UOGA01000238">
    <property type="protein sequence ID" value="VAX23105.1"/>
    <property type="molecule type" value="Genomic_DNA"/>
</dbReference>
<protein>
    <submittedName>
        <fullName evidence="1">Uncharacterized protein</fullName>
    </submittedName>
</protein>
<dbReference type="AlphaFoldDB" id="A0A3B1CVC1"/>
<reference evidence="1" key="1">
    <citation type="submission" date="2018-06" db="EMBL/GenBank/DDBJ databases">
        <authorList>
            <person name="Zhirakovskaya E."/>
        </authorList>
    </citation>
    <scope>NUCLEOTIDE SEQUENCE</scope>
</reference>
<proteinExistence type="predicted"/>
<sequence length="81" mass="9113">MEMFYDLIEPVLRMVLAFFFAFSAVAGLAGAIHSIALDGELRKLSQQSQEILDGLRDAVTARKAHMDEKKKARQEKLESMV</sequence>
<accession>A0A3B1CVC1</accession>
<organism evidence="1">
    <name type="scientific">hydrothermal vent metagenome</name>
    <dbReference type="NCBI Taxonomy" id="652676"/>
    <lineage>
        <taxon>unclassified sequences</taxon>
        <taxon>metagenomes</taxon>
        <taxon>ecological metagenomes</taxon>
    </lineage>
</organism>
<gene>
    <name evidence="1" type="ORF">MNBD_NITROSPINAE04-801</name>
</gene>